<comment type="caution">
    <text evidence="3">The sequence shown here is derived from an EMBL/GenBank/DDBJ whole genome shotgun (WGS) entry which is preliminary data.</text>
</comment>
<reference evidence="3" key="1">
    <citation type="submission" date="2020-06" db="EMBL/GenBank/DDBJ databases">
        <authorList>
            <person name="Li T."/>
            <person name="Hu X."/>
            <person name="Zhang T."/>
            <person name="Song X."/>
            <person name="Zhang H."/>
            <person name="Dai N."/>
            <person name="Sheng W."/>
            <person name="Hou X."/>
            <person name="Wei L."/>
        </authorList>
    </citation>
    <scope>NUCLEOTIDE SEQUENCE</scope>
    <source>
        <strain evidence="3">G01</strain>
        <tissue evidence="3">Leaf</tissue>
    </source>
</reference>
<evidence type="ECO:0000259" key="2">
    <source>
        <dbReference type="Pfam" id="PF12972"/>
    </source>
</evidence>
<gene>
    <name evidence="3" type="ORF">Sangu_3024200</name>
</gene>
<dbReference type="Pfam" id="PF05089">
    <property type="entry name" value="NAGLU"/>
    <property type="match status" value="1"/>
</dbReference>
<dbReference type="AlphaFoldDB" id="A0AAW2KL51"/>
<evidence type="ECO:0000313" key="3">
    <source>
        <dbReference type="EMBL" id="KAL0307534.1"/>
    </source>
</evidence>
<dbReference type="InterPro" id="IPR024732">
    <property type="entry name" value="NAGLU_C"/>
</dbReference>
<dbReference type="Gene3D" id="1.20.120.670">
    <property type="entry name" value="N-acetyl-b-d-glucoasminidase"/>
    <property type="match status" value="1"/>
</dbReference>
<accession>A0AAW2KL51</accession>
<feature type="non-terminal residue" evidence="3">
    <location>
        <position position="1"/>
    </location>
</feature>
<organism evidence="3">
    <name type="scientific">Sesamum angustifolium</name>
    <dbReference type="NCBI Taxonomy" id="2727405"/>
    <lineage>
        <taxon>Eukaryota</taxon>
        <taxon>Viridiplantae</taxon>
        <taxon>Streptophyta</taxon>
        <taxon>Embryophyta</taxon>
        <taxon>Tracheophyta</taxon>
        <taxon>Spermatophyta</taxon>
        <taxon>Magnoliopsida</taxon>
        <taxon>eudicotyledons</taxon>
        <taxon>Gunneridae</taxon>
        <taxon>Pentapetalae</taxon>
        <taxon>asterids</taxon>
        <taxon>lamiids</taxon>
        <taxon>Lamiales</taxon>
        <taxon>Pedaliaceae</taxon>
        <taxon>Sesamum</taxon>
    </lineage>
</organism>
<dbReference type="Gene3D" id="3.20.20.80">
    <property type="entry name" value="Glycosidases"/>
    <property type="match status" value="1"/>
</dbReference>
<reference evidence="3" key="2">
    <citation type="journal article" date="2024" name="Plant">
        <title>Genomic evolution and insights into agronomic trait innovations of Sesamum species.</title>
        <authorList>
            <person name="Miao H."/>
            <person name="Wang L."/>
            <person name="Qu L."/>
            <person name="Liu H."/>
            <person name="Sun Y."/>
            <person name="Le M."/>
            <person name="Wang Q."/>
            <person name="Wei S."/>
            <person name="Zheng Y."/>
            <person name="Lin W."/>
            <person name="Duan Y."/>
            <person name="Cao H."/>
            <person name="Xiong S."/>
            <person name="Wang X."/>
            <person name="Wei L."/>
            <person name="Li C."/>
            <person name="Ma Q."/>
            <person name="Ju M."/>
            <person name="Zhao R."/>
            <person name="Li G."/>
            <person name="Mu C."/>
            <person name="Tian Q."/>
            <person name="Mei H."/>
            <person name="Zhang T."/>
            <person name="Gao T."/>
            <person name="Zhang H."/>
        </authorList>
    </citation>
    <scope>NUCLEOTIDE SEQUENCE</scope>
    <source>
        <strain evidence="3">G01</strain>
    </source>
</reference>
<feature type="domain" description="Alpha-N-acetylglucosaminidase tim-barrel" evidence="1">
    <location>
        <begin position="6"/>
        <end position="152"/>
    </location>
</feature>
<evidence type="ECO:0000259" key="1">
    <source>
        <dbReference type="Pfam" id="PF05089"/>
    </source>
</evidence>
<dbReference type="Pfam" id="PF12972">
    <property type="entry name" value="NAGLU_C"/>
    <property type="match status" value="1"/>
</dbReference>
<dbReference type="PANTHER" id="PTHR12872">
    <property type="entry name" value="ALPHA-N-ACETYLGLUCOSAMINIDASE"/>
    <property type="match status" value="1"/>
</dbReference>
<dbReference type="EMBL" id="JACGWK010000099">
    <property type="protein sequence ID" value="KAL0307534.1"/>
    <property type="molecule type" value="Genomic_DNA"/>
</dbReference>
<name>A0AAW2KL51_9LAMI</name>
<dbReference type="PANTHER" id="PTHR12872:SF1">
    <property type="entry name" value="ALPHA-N-ACETYLGLUCOSAMINIDASE"/>
    <property type="match status" value="1"/>
</dbReference>
<sequence>IHSMRTPPTSDPTYISSLGSAVYKAMSTVDKDAVWLMQGWLFYSDSVFWKPPQMKALLHSVPFGKMIVLDLFADVKPIWKSSSQFYDTPYIWCMLHNFGGNIEMYGILDAVASGPIDARVSKNSTMIGVGMCMEGIEHNPIVYELMSEMAFRSDPLQLEEWLTTYSLRRYGKSVQQVEAAWKILHHTIYNCTDGIADHNTDYIVKFPDWDPSVNNQHARSEIIQRHKLAGIQQQRRFFLRETSSTLPRPHLWYNIQDAVSALKLFLDAGDELAEIPTYRYDLVDLTRQSLSKLANEVYLNAIHAFRDKDPKALSFHSLKFLQLTKDIDTLLAADDNFLLGTWLESAKKLSVNAEETKQYEWNARTQVTMWYDNTKYVQSKLHDYETHSRNRQEVEKSAEYWKPIQEIDKKWKNLPKEIFRNLFGKEISFPHDKDVESDDDAALHWLVNVHDDFLEMIDLSLDQCKRLRKKEKQSGGRTMKIDDDQENGFQMVYEKRHKKLLGGSEPKRFKN</sequence>
<feature type="domain" description="Alpha-N-acetylglucosaminidase C-terminal" evidence="2">
    <location>
        <begin position="161"/>
        <end position="385"/>
    </location>
</feature>
<proteinExistence type="predicted"/>
<dbReference type="InterPro" id="IPR024733">
    <property type="entry name" value="NAGLU_tim-barrel"/>
</dbReference>
<protein>
    <submittedName>
        <fullName evidence="3">Alpha-N-acetylglucosaminidase</fullName>
    </submittedName>
</protein>
<dbReference type="InterPro" id="IPR007781">
    <property type="entry name" value="NAGLU"/>
</dbReference>